<gene>
    <name evidence="1" type="ORF">DSYM_05450</name>
</gene>
<dbReference type="Proteomes" id="UP000662914">
    <property type="component" value="Chromosome"/>
</dbReference>
<dbReference type="InterPro" id="IPR027417">
    <property type="entry name" value="P-loop_NTPase"/>
</dbReference>
<reference evidence="1" key="1">
    <citation type="journal article" name="DNA Res.">
        <title>The physiological potential of anammox bacteria as revealed by their core genome structure.</title>
        <authorList>
            <person name="Okubo T."/>
            <person name="Toyoda A."/>
            <person name="Fukuhara K."/>
            <person name="Uchiyama I."/>
            <person name="Harigaya Y."/>
            <person name="Kuroiwa M."/>
            <person name="Suzuki T."/>
            <person name="Murakami Y."/>
            <person name="Suwa Y."/>
            <person name="Takami H."/>
        </authorList>
    </citation>
    <scope>NUCLEOTIDE SEQUENCE</scope>
    <source>
        <strain evidence="1">317325-3</strain>
    </source>
</reference>
<dbReference type="KEGG" id="ddz:DSYM_05450"/>
<name>A0A809RUI0_9PROT</name>
<dbReference type="Gene3D" id="3.40.50.300">
    <property type="entry name" value="P-loop containing nucleotide triphosphate hydrolases"/>
    <property type="match status" value="1"/>
</dbReference>
<dbReference type="PANTHER" id="PTHR42869">
    <property type="entry name" value="SLL0572 PROTEIN"/>
    <property type="match status" value="1"/>
</dbReference>
<dbReference type="PANTHER" id="PTHR42869:SF1">
    <property type="entry name" value="SLL0572 PROTEIN"/>
    <property type="match status" value="1"/>
</dbReference>
<evidence type="ECO:0000313" key="2">
    <source>
        <dbReference type="Proteomes" id="UP000662914"/>
    </source>
</evidence>
<dbReference type="InterPro" id="IPR053199">
    <property type="entry name" value="cDPG_synthetase-like"/>
</dbReference>
<protein>
    <submittedName>
        <fullName evidence="1">GTPase</fullName>
    </submittedName>
</protein>
<proteinExistence type="predicted"/>
<accession>A0A809RUI0</accession>
<dbReference type="SUPFAM" id="SSF52540">
    <property type="entry name" value="P-loop containing nucleoside triphosphate hydrolases"/>
    <property type="match status" value="1"/>
</dbReference>
<organism evidence="1 2">
    <name type="scientific">Candidatus Desulfobacillus denitrificans</name>
    <dbReference type="NCBI Taxonomy" id="2608985"/>
    <lineage>
        <taxon>Bacteria</taxon>
        <taxon>Pseudomonadati</taxon>
        <taxon>Pseudomonadota</taxon>
        <taxon>Betaproteobacteria</taxon>
        <taxon>Candidatus Desulfobacillus</taxon>
    </lineage>
</organism>
<sequence length="438" mass="47176">MSRRILILGAAGRDFHDFNLVYRDDPSVEVVAFTAAQIPGIAGRRYPPELAGPRYPQGIPILDEAELETICRERRIDEVVFAYSDVTHEQVMHLASRALAAGADFSLLGPARTQIRAEVPVIAVSAVRTGCGKSQTARYLSGVLKARGRRVAVIRHPMPYGDLARQAVQRFATRADLDAAECTVEEREEYEPHLAGGNVVFAGVDTARIVAAAAAEADLILWDGGNNDFPFIRPDLHIVLVDPLRPGHETTHHPGEAVLRMADVVIVAKSDAAPPADVRRVAEAAQALAPRAHVIRAASPVRLDDEAAVRGRRVLVVEDGPTLTHGGMPWGAGHLAALRAGAEIVDPRPFAGPAIRALYTRYPHIGEVLPATGYSREQLDALRQTINATPADLVVSATPIDLAALIPVHKPVLRARYEFAELESPGLAGAVDAFLARR</sequence>
<evidence type="ECO:0000313" key="1">
    <source>
        <dbReference type="EMBL" id="BBO19846.1"/>
    </source>
</evidence>
<dbReference type="AlphaFoldDB" id="A0A809RUI0"/>
<dbReference type="Gene3D" id="3.40.50.720">
    <property type="entry name" value="NAD(P)-binding Rossmann-like Domain"/>
    <property type="match status" value="1"/>
</dbReference>
<dbReference type="EMBL" id="AP021857">
    <property type="protein sequence ID" value="BBO19846.1"/>
    <property type="molecule type" value="Genomic_DNA"/>
</dbReference>